<dbReference type="AlphaFoldDB" id="A0AA87ZXD6"/>
<evidence type="ECO:0000313" key="1">
    <source>
        <dbReference type="EMBL" id="GMN30711.1"/>
    </source>
</evidence>
<dbReference type="InterPro" id="IPR049198">
    <property type="entry name" value="DUF6865"/>
</dbReference>
<keyword evidence="2" id="KW-1185">Reference proteome</keyword>
<gene>
    <name evidence="1" type="ORF">TIFTF001_002934</name>
</gene>
<dbReference type="PANTHER" id="PTHR35282:SF11">
    <property type="entry name" value="EG5651"/>
    <property type="match status" value="1"/>
</dbReference>
<evidence type="ECO:0000313" key="2">
    <source>
        <dbReference type="Proteomes" id="UP001187192"/>
    </source>
</evidence>
<dbReference type="Proteomes" id="UP001187192">
    <property type="component" value="Unassembled WGS sequence"/>
</dbReference>
<protein>
    <submittedName>
        <fullName evidence="1">Uncharacterized protein</fullName>
    </submittedName>
</protein>
<dbReference type="PANTHER" id="PTHR35282">
    <property type="entry name" value="F5D14.24 PROTEIN"/>
    <property type="match status" value="1"/>
</dbReference>
<name>A0AA87ZXD6_FICCA</name>
<organism evidence="1 2">
    <name type="scientific">Ficus carica</name>
    <name type="common">Common fig</name>
    <dbReference type="NCBI Taxonomy" id="3494"/>
    <lineage>
        <taxon>Eukaryota</taxon>
        <taxon>Viridiplantae</taxon>
        <taxon>Streptophyta</taxon>
        <taxon>Embryophyta</taxon>
        <taxon>Tracheophyta</taxon>
        <taxon>Spermatophyta</taxon>
        <taxon>Magnoliopsida</taxon>
        <taxon>eudicotyledons</taxon>
        <taxon>Gunneridae</taxon>
        <taxon>Pentapetalae</taxon>
        <taxon>rosids</taxon>
        <taxon>fabids</taxon>
        <taxon>Rosales</taxon>
        <taxon>Moraceae</taxon>
        <taxon>Ficeae</taxon>
        <taxon>Ficus</taxon>
    </lineage>
</organism>
<reference evidence="1" key="1">
    <citation type="submission" date="2023-07" db="EMBL/GenBank/DDBJ databases">
        <title>draft genome sequence of fig (Ficus carica).</title>
        <authorList>
            <person name="Takahashi T."/>
            <person name="Nishimura K."/>
        </authorList>
    </citation>
    <scope>NUCLEOTIDE SEQUENCE</scope>
</reference>
<proteinExistence type="predicted"/>
<sequence length="74" mass="8152">MDSRVSCEEVSEELTRELLIAISFSVPEKAFDLNLSSETFSNVDGVSVLNGDVTDYYRSELISISSVQSSDVKI</sequence>
<accession>A0AA87ZXD6</accession>
<dbReference type="EMBL" id="BTGU01000003">
    <property type="protein sequence ID" value="GMN30711.1"/>
    <property type="molecule type" value="Genomic_DNA"/>
</dbReference>
<comment type="caution">
    <text evidence="1">The sequence shown here is derived from an EMBL/GenBank/DDBJ whole genome shotgun (WGS) entry which is preliminary data.</text>
</comment>
<dbReference type="Pfam" id="PF21737">
    <property type="entry name" value="DUF6865"/>
    <property type="match status" value="1"/>
</dbReference>